<evidence type="ECO:0000313" key="1">
    <source>
        <dbReference type="EMBL" id="EFS91315.1"/>
    </source>
</evidence>
<organism evidence="1 2">
    <name type="scientific">Cutibacterium modestum HL044PA1</name>
    <dbReference type="NCBI Taxonomy" id="765109"/>
    <lineage>
        <taxon>Bacteria</taxon>
        <taxon>Bacillati</taxon>
        <taxon>Actinomycetota</taxon>
        <taxon>Actinomycetes</taxon>
        <taxon>Propionibacteriales</taxon>
        <taxon>Propionibacteriaceae</taxon>
        <taxon>Cutibacterium</taxon>
        <taxon>Cutibacterium modestum</taxon>
    </lineage>
</organism>
<dbReference type="Proteomes" id="UP000003179">
    <property type="component" value="Unassembled WGS sequence"/>
</dbReference>
<protein>
    <submittedName>
        <fullName evidence="1">Uncharacterized protein</fullName>
    </submittedName>
</protein>
<accession>A0ABP2K3F3</accession>
<sequence length="51" mass="5675">MTQSLSGNGLALLERPCDGLSPVWFFEKSLTDSNAIRGLLLILDECWEGDY</sequence>
<reference evidence="1" key="1">
    <citation type="submission" date="2010-08" db="EMBL/GenBank/DDBJ databases">
        <authorList>
            <person name="Weinstock G."/>
            <person name="Sodergren E."/>
            <person name="Clifton S."/>
            <person name="Fulton L."/>
            <person name="Fulton B."/>
            <person name="Courtney L."/>
            <person name="Fronick C."/>
            <person name="Harrison M."/>
            <person name="Strong C."/>
            <person name="Farmer C."/>
            <person name="Delahaunty K."/>
            <person name="Markovic C."/>
            <person name="Hall O."/>
            <person name="Minx P."/>
            <person name="Tomlinson C."/>
            <person name="Mitreva M."/>
            <person name="Hou S."/>
            <person name="Chen J."/>
            <person name="Wollam A."/>
            <person name="Pepin K.H."/>
            <person name="Johnson M."/>
            <person name="Bhonagiri V."/>
            <person name="Zhang X."/>
            <person name="Suruliraj S."/>
            <person name="Warren W."/>
            <person name="Chinwalla A."/>
            <person name="Mardis E.R."/>
            <person name="Wilson R.K."/>
        </authorList>
    </citation>
    <scope>NUCLEOTIDE SEQUENCE [LARGE SCALE GENOMIC DNA]</scope>
    <source>
        <strain evidence="1">HL044PA1</strain>
    </source>
</reference>
<proteinExistence type="predicted"/>
<dbReference type="EMBL" id="ADZU01000041">
    <property type="protein sequence ID" value="EFS91315.1"/>
    <property type="molecule type" value="Genomic_DNA"/>
</dbReference>
<evidence type="ECO:0000313" key="2">
    <source>
        <dbReference type="Proteomes" id="UP000003179"/>
    </source>
</evidence>
<comment type="caution">
    <text evidence="1">The sequence shown here is derived from an EMBL/GenBank/DDBJ whole genome shotgun (WGS) entry which is preliminary data.</text>
</comment>
<keyword evidence="2" id="KW-1185">Reference proteome</keyword>
<gene>
    <name evidence="1" type="ORF">HMPREF9607_02607</name>
</gene>
<name>A0ABP2K3F3_9ACTN</name>